<name>A0A2G5T3M9_9PELO</name>
<gene>
    <name evidence="2" type="primary">Cnig_chr_X.g26510</name>
    <name evidence="2" type="ORF">B9Z55_026510</name>
</gene>
<keyword evidence="3" id="KW-1185">Reference proteome</keyword>
<sequence length="276" mass="31885">MEEQPLICVKIERSFVEFELEMPENNENILNLTDVPVSVGVKRGTRTVNETREVESTISNQGMTLIEWIRHFGSLTMYFDVDFFVGLIEFDIQTFHDTLPKVRCLSITCLIDQPDENDILEAQNLLRPFLPDVRHLQLNSVPLSENLSLQHIGMANLKVLSFEYLSNVRFVDLCTCNAESIIIGKKGDQMSLVDLNRFFKLWITGSNPRLEELFIEWDTETIPDWNILLKGLKAEIDDDEDEEGTKYFTIQNNRDISAEIKIHHSEDTASVRFEII</sequence>
<dbReference type="PANTHER" id="PTHR22899:SF0">
    <property type="entry name" value="F-BOX ASSOCIATED DOMAIN-CONTAINING PROTEIN-RELATED"/>
    <property type="match status" value="1"/>
</dbReference>
<dbReference type="InterPro" id="IPR053222">
    <property type="entry name" value="Zygotic_Embryogenesis-Asso"/>
</dbReference>
<evidence type="ECO:0000313" key="2">
    <source>
        <dbReference type="EMBL" id="PIC21808.1"/>
    </source>
</evidence>
<feature type="domain" description="Sdz-33 F-box" evidence="1">
    <location>
        <begin position="149"/>
        <end position="214"/>
    </location>
</feature>
<reference evidence="3" key="1">
    <citation type="submission" date="2017-10" db="EMBL/GenBank/DDBJ databases">
        <title>Rapid genome shrinkage in a self-fertile nematode reveals novel sperm competition proteins.</title>
        <authorList>
            <person name="Yin D."/>
            <person name="Schwarz E.M."/>
            <person name="Thomas C.G."/>
            <person name="Felde R.L."/>
            <person name="Korf I.F."/>
            <person name="Cutter A.D."/>
            <person name="Schartner C.M."/>
            <person name="Ralston E.J."/>
            <person name="Meyer B.J."/>
            <person name="Haag E.S."/>
        </authorList>
    </citation>
    <scope>NUCLEOTIDE SEQUENCE [LARGE SCALE GENOMIC DNA]</scope>
    <source>
        <strain evidence="3">JU1422</strain>
    </source>
</reference>
<dbReference type="Pfam" id="PF07735">
    <property type="entry name" value="FBA_2"/>
    <property type="match status" value="1"/>
</dbReference>
<evidence type="ECO:0000313" key="3">
    <source>
        <dbReference type="Proteomes" id="UP000230233"/>
    </source>
</evidence>
<comment type="caution">
    <text evidence="2">The sequence shown here is derived from an EMBL/GenBank/DDBJ whole genome shotgun (WGS) entry which is preliminary data.</text>
</comment>
<dbReference type="STRING" id="1611254.A0A2G5T3M9"/>
<dbReference type="Proteomes" id="UP000230233">
    <property type="component" value="Chromosome X"/>
</dbReference>
<protein>
    <recommendedName>
        <fullName evidence="1">Sdz-33 F-box domain-containing protein</fullName>
    </recommendedName>
</protein>
<dbReference type="OrthoDB" id="10351044at2759"/>
<accession>A0A2G5T3M9</accession>
<evidence type="ECO:0000259" key="1">
    <source>
        <dbReference type="Pfam" id="PF07735"/>
    </source>
</evidence>
<dbReference type="AlphaFoldDB" id="A0A2G5T3M9"/>
<organism evidence="2 3">
    <name type="scientific">Caenorhabditis nigoni</name>
    <dbReference type="NCBI Taxonomy" id="1611254"/>
    <lineage>
        <taxon>Eukaryota</taxon>
        <taxon>Metazoa</taxon>
        <taxon>Ecdysozoa</taxon>
        <taxon>Nematoda</taxon>
        <taxon>Chromadorea</taxon>
        <taxon>Rhabditida</taxon>
        <taxon>Rhabditina</taxon>
        <taxon>Rhabditomorpha</taxon>
        <taxon>Rhabditoidea</taxon>
        <taxon>Rhabditidae</taxon>
        <taxon>Peloderinae</taxon>
        <taxon>Caenorhabditis</taxon>
    </lineage>
</organism>
<dbReference type="InterPro" id="IPR012885">
    <property type="entry name" value="F-box_Sdz-33"/>
</dbReference>
<dbReference type="EMBL" id="PDUG01000006">
    <property type="protein sequence ID" value="PIC21808.1"/>
    <property type="molecule type" value="Genomic_DNA"/>
</dbReference>
<proteinExistence type="predicted"/>
<dbReference type="PANTHER" id="PTHR22899">
    <property type="entry name" value="CYCLIN-RELATED F-BOX FAMILY"/>
    <property type="match status" value="1"/>
</dbReference>